<evidence type="ECO:0000256" key="1">
    <source>
        <dbReference type="SAM" id="MobiDB-lite"/>
    </source>
</evidence>
<reference evidence="2" key="2">
    <citation type="submission" date="2021-01" db="EMBL/GenBank/DDBJ databases">
        <authorList>
            <person name="Schikora-Tamarit M.A."/>
        </authorList>
    </citation>
    <scope>NUCLEOTIDE SEQUENCE</scope>
    <source>
        <strain evidence="2">CBS6075</strain>
    </source>
</reference>
<dbReference type="AlphaFoldDB" id="A0A9P8PHC2"/>
<name>A0A9P8PHC2_9ASCO</name>
<dbReference type="GeneID" id="70232216"/>
<protein>
    <submittedName>
        <fullName evidence="2">Uncharacterized protein</fullName>
    </submittedName>
</protein>
<feature type="region of interest" description="Disordered" evidence="1">
    <location>
        <begin position="1"/>
        <end position="35"/>
    </location>
</feature>
<gene>
    <name evidence="2" type="ORF">OGAPHI_000248</name>
</gene>
<feature type="compositionally biased region" description="Basic and acidic residues" evidence="1">
    <location>
        <begin position="14"/>
        <end position="32"/>
    </location>
</feature>
<evidence type="ECO:0000313" key="2">
    <source>
        <dbReference type="EMBL" id="KAH3671545.1"/>
    </source>
</evidence>
<organism evidence="2 3">
    <name type="scientific">Ogataea philodendri</name>
    <dbReference type="NCBI Taxonomy" id="1378263"/>
    <lineage>
        <taxon>Eukaryota</taxon>
        <taxon>Fungi</taxon>
        <taxon>Dikarya</taxon>
        <taxon>Ascomycota</taxon>
        <taxon>Saccharomycotina</taxon>
        <taxon>Pichiomycetes</taxon>
        <taxon>Pichiales</taxon>
        <taxon>Pichiaceae</taxon>
        <taxon>Ogataea</taxon>
    </lineage>
</organism>
<evidence type="ECO:0000313" key="3">
    <source>
        <dbReference type="Proteomes" id="UP000769157"/>
    </source>
</evidence>
<accession>A0A9P8PHC2</accession>
<proteinExistence type="predicted"/>
<dbReference type="EMBL" id="JAEUBE010000055">
    <property type="protein sequence ID" value="KAH3671545.1"/>
    <property type="molecule type" value="Genomic_DNA"/>
</dbReference>
<feature type="compositionally biased region" description="Basic and acidic residues" evidence="1">
    <location>
        <begin position="86"/>
        <end position="96"/>
    </location>
</feature>
<reference evidence="2" key="1">
    <citation type="journal article" date="2021" name="Open Biol.">
        <title>Shared evolutionary footprints suggest mitochondrial oxidative damage underlies multiple complex I losses in fungi.</title>
        <authorList>
            <person name="Schikora-Tamarit M.A."/>
            <person name="Marcet-Houben M."/>
            <person name="Nosek J."/>
            <person name="Gabaldon T."/>
        </authorList>
    </citation>
    <scope>NUCLEOTIDE SEQUENCE</scope>
    <source>
        <strain evidence="2">CBS6075</strain>
    </source>
</reference>
<dbReference type="Proteomes" id="UP000769157">
    <property type="component" value="Unassembled WGS sequence"/>
</dbReference>
<dbReference type="RefSeq" id="XP_046064721.1">
    <property type="nucleotide sequence ID" value="XM_046203374.1"/>
</dbReference>
<comment type="caution">
    <text evidence="2">The sequence shown here is derived from an EMBL/GenBank/DDBJ whole genome shotgun (WGS) entry which is preliminary data.</text>
</comment>
<feature type="region of interest" description="Disordered" evidence="1">
    <location>
        <begin position="86"/>
        <end position="112"/>
    </location>
</feature>
<feature type="compositionally biased region" description="Polar residues" evidence="1">
    <location>
        <begin position="97"/>
        <end position="112"/>
    </location>
</feature>
<sequence>MARWPQWHGCSVRQGHDVEQHPESGKEVDRPVKPGLLDDSPVVLSGSIDTGSDLAINSKLVIVLVHPPNWLGFLLRLGLQRTWEKCESEKGHRHSDNSVNDESPLPSTETSLTAQVVVGRGLQISRKHTTQTR</sequence>
<keyword evidence="3" id="KW-1185">Reference proteome</keyword>